<accession>A0ACB9ZTH4</accession>
<name>A0ACB9ZTH4_CATRO</name>
<dbReference type="EMBL" id="CM044708">
    <property type="protein sequence ID" value="KAI5650333.1"/>
    <property type="molecule type" value="Genomic_DNA"/>
</dbReference>
<comment type="caution">
    <text evidence="1">The sequence shown here is derived from an EMBL/GenBank/DDBJ whole genome shotgun (WGS) entry which is preliminary data.</text>
</comment>
<evidence type="ECO:0000313" key="1">
    <source>
        <dbReference type="EMBL" id="KAI5650333.1"/>
    </source>
</evidence>
<proteinExistence type="predicted"/>
<gene>
    <name evidence="1" type="ORF">M9H77_36338</name>
</gene>
<reference evidence="2" key="1">
    <citation type="journal article" date="2023" name="Nat. Plants">
        <title>Single-cell RNA sequencing provides a high-resolution roadmap for understanding the multicellular compartmentation of specialized metabolism.</title>
        <authorList>
            <person name="Sun S."/>
            <person name="Shen X."/>
            <person name="Li Y."/>
            <person name="Li Y."/>
            <person name="Wang S."/>
            <person name="Li R."/>
            <person name="Zhang H."/>
            <person name="Shen G."/>
            <person name="Guo B."/>
            <person name="Wei J."/>
            <person name="Xu J."/>
            <person name="St-Pierre B."/>
            <person name="Chen S."/>
            <person name="Sun C."/>
        </authorList>
    </citation>
    <scope>NUCLEOTIDE SEQUENCE [LARGE SCALE GENOMIC DNA]</scope>
</reference>
<keyword evidence="2" id="KW-1185">Reference proteome</keyword>
<evidence type="ECO:0000313" key="2">
    <source>
        <dbReference type="Proteomes" id="UP001060085"/>
    </source>
</evidence>
<protein>
    <submittedName>
        <fullName evidence="1">Uncharacterized protein</fullName>
    </submittedName>
</protein>
<sequence length="359" mass="40207">MPVFIDGLEEYESYIEVADHHTYDETNIDHHHQNLSESQMMKSLGSEKQISVDPISLVDSVSSGTKTKELDNLPFPILKPPSKPKFLSYSLPNSASSSPKFATLKKKPRNPNQVPTLTVNPFFRQDSIALSNLERLRENHMRRSKSCGEGRASAPPEEFDLWLVKTKNNNNNNNNLHIKPEVQEEIKNDVETIEEGFKCGVLCLFLPGIGKAKPVKARNAEPETEFTQSKEPAEVSKRVSLEKFECGSWRSSTILDEVEDGSNNYNNNNLFYDLPLEMIRCSSVSDTHSPVTAAFVFDKDRKGVLKKSSSRKKSTPDSSRHVRFSTSSPKSHPASPSSSSCVLLKAREDFNAFLEAQTA</sequence>
<organism evidence="1 2">
    <name type="scientific">Catharanthus roseus</name>
    <name type="common">Madagascar periwinkle</name>
    <name type="synonym">Vinca rosea</name>
    <dbReference type="NCBI Taxonomy" id="4058"/>
    <lineage>
        <taxon>Eukaryota</taxon>
        <taxon>Viridiplantae</taxon>
        <taxon>Streptophyta</taxon>
        <taxon>Embryophyta</taxon>
        <taxon>Tracheophyta</taxon>
        <taxon>Spermatophyta</taxon>
        <taxon>Magnoliopsida</taxon>
        <taxon>eudicotyledons</taxon>
        <taxon>Gunneridae</taxon>
        <taxon>Pentapetalae</taxon>
        <taxon>asterids</taxon>
        <taxon>lamiids</taxon>
        <taxon>Gentianales</taxon>
        <taxon>Apocynaceae</taxon>
        <taxon>Rauvolfioideae</taxon>
        <taxon>Vinceae</taxon>
        <taxon>Catharanthinae</taxon>
        <taxon>Catharanthus</taxon>
    </lineage>
</organism>
<dbReference type="Proteomes" id="UP001060085">
    <property type="component" value="Linkage Group LG08"/>
</dbReference>